<reference evidence="4 5" key="1">
    <citation type="submission" date="2018-11" db="EMBL/GenBank/DDBJ databases">
        <title>Lysobacter cryohumiis sp. nov., isolated from soil in the Tianshan Mountains, Xinjiang, China.</title>
        <authorList>
            <person name="Luo Y."/>
            <person name="Sheng H."/>
        </authorList>
    </citation>
    <scope>NUCLEOTIDE SEQUENCE [LARGE SCALE GENOMIC DNA]</scope>
    <source>
        <strain evidence="4 5">ZS60</strain>
    </source>
</reference>
<keyword evidence="2" id="KW-0472">Membrane</keyword>
<keyword evidence="5" id="KW-1185">Reference proteome</keyword>
<dbReference type="InterPro" id="IPR036680">
    <property type="entry name" value="SPOR-like_sf"/>
</dbReference>
<evidence type="ECO:0000313" key="5">
    <source>
        <dbReference type="Proteomes" id="UP000267049"/>
    </source>
</evidence>
<dbReference type="OrthoDB" id="7069135at2"/>
<name>A0A3M8SQQ9_9GAMM</name>
<evidence type="ECO:0000259" key="3">
    <source>
        <dbReference type="PROSITE" id="PS51724"/>
    </source>
</evidence>
<keyword evidence="2" id="KW-0812">Transmembrane</keyword>
<dbReference type="RefSeq" id="WP_123089211.1">
    <property type="nucleotide sequence ID" value="NZ_RIBS01000012.1"/>
</dbReference>
<feature type="compositionally biased region" description="Pro residues" evidence="1">
    <location>
        <begin position="231"/>
        <end position="243"/>
    </location>
</feature>
<evidence type="ECO:0000313" key="4">
    <source>
        <dbReference type="EMBL" id="RNF81846.1"/>
    </source>
</evidence>
<dbReference type="PROSITE" id="PS51724">
    <property type="entry name" value="SPOR"/>
    <property type="match status" value="2"/>
</dbReference>
<evidence type="ECO:0000256" key="1">
    <source>
        <dbReference type="SAM" id="MobiDB-lite"/>
    </source>
</evidence>
<protein>
    <submittedName>
        <fullName evidence="4">Sporulation protein</fullName>
    </submittedName>
</protein>
<dbReference type="PANTHER" id="PTHR38687">
    <property type="entry name" value="CELL DIVISION PROTEIN DEDD-RELATED"/>
    <property type="match status" value="1"/>
</dbReference>
<feature type="domain" description="SPOR" evidence="3">
    <location>
        <begin position="96"/>
        <end position="177"/>
    </location>
</feature>
<keyword evidence="2" id="KW-1133">Transmembrane helix</keyword>
<evidence type="ECO:0000256" key="2">
    <source>
        <dbReference type="SAM" id="Phobius"/>
    </source>
</evidence>
<feature type="compositionally biased region" description="Low complexity" evidence="1">
    <location>
        <begin position="200"/>
        <end position="213"/>
    </location>
</feature>
<dbReference type="GO" id="GO:0042834">
    <property type="term" value="F:peptidoglycan binding"/>
    <property type="evidence" value="ECO:0007669"/>
    <property type="project" value="InterPro"/>
</dbReference>
<dbReference type="GO" id="GO:0030428">
    <property type="term" value="C:cell septum"/>
    <property type="evidence" value="ECO:0007669"/>
    <property type="project" value="TreeGrafter"/>
</dbReference>
<dbReference type="GO" id="GO:0032506">
    <property type="term" value="P:cytokinetic process"/>
    <property type="evidence" value="ECO:0007669"/>
    <property type="project" value="TreeGrafter"/>
</dbReference>
<dbReference type="Pfam" id="PF05036">
    <property type="entry name" value="SPOR"/>
    <property type="match status" value="2"/>
</dbReference>
<dbReference type="EMBL" id="RIBS01000012">
    <property type="protein sequence ID" value="RNF81846.1"/>
    <property type="molecule type" value="Genomic_DNA"/>
</dbReference>
<feature type="compositionally biased region" description="Low complexity" evidence="1">
    <location>
        <begin position="221"/>
        <end position="230"/>
    </location>
</feature>
<feature type="region of interest" description="Disordered" evidence="1">
    <location>
        <begin position="61"/>
        <end position="87"/>
    </location>
</feature>
<feature type="region of interest" description="Disordered" evidence="1">
    <location>
        <begin position="200"/>
        <end position="248"/>
    </location>
</feature>
<accession>A0A3M8SQQ9</accession>
<feature type="transmembrane region" description="Helical" evidence="2">
    <location>
        <begin position="9"/>
        <end position="27"/>
    </location>
</feature>
<dbReference type="GO" id="GO:0032153">
    <property type="term" value="C:cell division site"/>
    <property type="evidence" value="ECO:0007669"/>
    <property type="project" value="TreeGrafter"/>
</dbReference>
<proteinExistence type="predicted"/>
<organism evidence="4 5">
    <name type="scientific">Montanilutibacter psychrotolerans</name>
    <dbReference type="NCBI Taxonomy" id="1327343"/>
    <lineage>
        <taxon>Bacteria</taxon>
        <taxon>Pseudomonadati</taxon>
        <taxon>Pseudomonadota</taxon>
        <taxon>Gammaproteobacteria</taxon>
        <taxon>Lysobacterales</taxon>
        <taxon>Lysobacteraceae</taxon>
        <taxon>Montanilutibacter</taxon>
    </lineage>
</organism>
<dbReference type="InterPro" id="IPR007730">
    <property type="entry name" value="SPOR-like_dom"/>
</dbReference>
<gene>
    <name evidence="4" type="ORF">EER27_16350</name>
</gene>
<dbReference type="AlphaFoldDB" id="A0A3M8SQQ9"/>
<dbReference type="Proteomes" id="UP000267049">
    <property type="component" value="Unassembled WGS sequence"/>
</dbReference>
<sequence>MEPALKQRLIGAAVLVALAVIFLPMVIKGPAPESGASDVSMDMPEAPGGNFETRELPLVTPGSASEGGAVGMQVPPPATAPAAAPPAAPQGMLPPVAAGGNYAVTFGNYATSADADRVIAALRTAQLPASQDTVSAADGRTLHRVLIGPYATQAEGEAARLRAAHVSDKVVAKVIALDAGETATPSASTAQAVATPAAPVATPLPAEPTKPVAKPSPPVSAPAKPVATQPAAPPVSKPAPPKPVAAAPAPRPAAAASIGFAVQLGAFGNAAEANKLRDRARAAGFSAFVESVRTGQGTLSRVRVGPVSTRADADQLKAQVAARLGMSGLVQSHP</sequence>
<feature type="compositionally biased region" description="Pro residues" evidence="1">
    <location>
        <begin position="74"/>
        <end position="87"/>
    </location>
</feature>
<feature type="domain" description="SPOR" evidence="3">
    <location>
        <begin position="254"/>
        <end position="333"/>
    </location>
</feature>
<dbReference type="InterPro" id="IPR052521">
    <property type="entry name" value="Cell_div_SPOR-domain"/>
</dbReference>
<dbReference type="SUPFAM" id="SSF110997">
    <property type="entry name" value="Sporulation related repeat"/>
    <property type="match status" value="2"/>
</dbReference>
<dbReference type="PANTHER" id="PTHR38687:SF1">
    <property type="entry name" value="CELL DIVISION PROTEIN DEDD"/>
    <property type="match status" value="1"/>
</dbReference>
<comment type="caution">
    <text evidence="4">The sequence shown here is derived from an EMBL/GenBank/DDBJ whole genome shotgun (WGS) entry which is preliminary data.</text>
</comment>
<dbReference type="Gene3D" id="3.30.70.1070">
    <property type="entry name" value="Sporulation related repeat"/>
    <property type="match status" value="2"/>
</dbReference>